<name>A0A1Y1T4J7_9FLAO</name>
<dbReference type="GO" id="GO:0005774">
    <property type="term" value="C:vacuolar membrane"/>
    <property type="evidence" value="ECO:0007669"/>
    <property type="project" value="UniProtKB-SubCell"/>
</dbReference>
<feature type="transmembrane region" description="Helical" evidence="9">
    <location>
        <begin position="402"/>
        <end position="421"/>
    </location>
</feature>
<dbReference type="Proteomes" id="UP000192746">
    <property type="component" value="Unassembled WGS sequence"/>
</dbReference>
<keyword evidence="12" id="KW-1185">Reference proteome</keyword>
<dbReference type="PANTHER" id="PTHR12147">
    <property type="entry name" value="METALLOPEPTIDASE M28 FAMILY MEMBER"/>
    <property type="match status" value="1"/>
</dbReference>
<feature type="transmembrane region" description="Helical" evidence="9">
    <location>
        <begin position="479"/>
        <end position="497"/>
    </location>
</feature>
<keyword evidence="7" id="KW-0325">Glycoprotein</keyword>
<evidence type="ECO:0000256" key="8">
    <source>
        <dbReference type="ARBA" id="ARBA00031512"/>
    </source>
</evidence>
<proteinExistence type="inferred from homology"/>
<keyword evidence="9" id="KW-0472">Membrane</keyword>
<comment type="subcellular location">
    <subcellularLocation>
        <location evidence="2">Vacuole membrane</location>
        <topology evidence="2">Multi-pass membrane protein</topology>
    </subcellularLocation>
</comment>
<evidence type="ECO:0000256" key="2">
    <source>
        <dbReference type="ARBA" id="ARBA00004128"/>
    </source>
</evidence>
<dbReference type="OrthoDB" id="9778250at2"/>
<dbReference type="GO" id="GO:0008235">
    <property type="term" value="F:metalloexopeptidase activity"/>
    <property type="evidence" value="ECO:0007669"/>
    <property type="project" value="InterPro"/>
</dbReference>
<gene>
    <name evidence="11" type="ORF">IIF7_07601</name>
</gene>
<organism evidence="11 12">
    <name type="scientific">Zunongwangia atlantica 22II14-10F7</name>
    <dbReference type="NCBI Taxonomy" id="1185767"/>
    <lineage>
        <taxon>Bacteria</taxon>
        <taxon>Pseudomonadati</taxon>
        <taxon>Bacteroidota</taxon>
        <taxon>Flavobacteriia</taxon>
        <taxon>Flavobacteriales</taxon>
        <taxon>Flavobacteriaceae</taxon>
        <taxon>Zunongwangia</taxon>
    </lineage>
</organism>
<comment type="caution">
    <text evidence="11">The sequence shown here is derived from an EMBL/GenBank/DDBJ whole genome shotgun (WGS) entry which is preliminary data.</text>
</comment>
<evidence type="ECO:0000256" key="1">
    <source>
        <dbReference type="ARBA" id="ARBA00003273"/>
    </source>
</evidence>
<dbReference type="STRING" id="1185767.IIF7_07601"/>
<evidence type="ECO:0000259" key="10">
    <source>
        <dbReference type="Pfam" id="PF04389"/>
    </source>
</evidence>
<keyword evidence="6 9" id="KW-1133">Transmembrane helix</keyword>
<evidence type="ECO:0000313" key="11">
    <source>
        <dbReference type="EMBL" id="ORL45967.1"/>
    </source>
</evidence>
<feature type="transmembrane region" description="Helical" evidence="9">
    <location>
        <begin position="503"/>
        <end position="524"/>
    </location>
</feature>
<evidence type="ECO:0000256" key="7">
    <source>
        <dbReference type="ARBA" id="ARBA00023180"/>
    </source>
</evidence>
<evidence type="ECO:0000256" key="3">
    <source>
        <dbReference type="ARBA" id="ARBA00010918"/>
    </source>
</evidence>
<dbReference type="SUPFAM" id="SSF53187">
    <property type="entry name" value="Zn-dependent exopeptidases"/>
    <property type="match status" value="1"/>
</dbReference>
<feature type="transmembrane region" description="Helical" evidence="9">
    <location>
        <begin position="455"/>
        <end position="472"/>
    </location>
</feature>
<feature type="domain" description="Peptidase M28" evidence="10">
    <location>
        <begin position="100"/>
        <end position="291"/>
    </location>
</feature>
<accession>A0A1Y1T4J7</accession>
<dbReference type="InterPro" id="IPR045175">
    <property type="entry name" value="M28_fam"/>
</dbReference>
<evidence type="ECO:0000256" key="5">
    <source>
        <dbReference type="ARBA" id="ARBA00022554"/>
    </source>
</evidence>
<dbReference type="PANTHER" id="PTHR12147:SF58">
    <property type="entry name" value="VACUOLAR MEMBRANE PROTEASE"/>
    <property type="match status" value="1"/>
</dbReference>
<keyword evidence="5" id="KW-0926">Vacuole</keyword>
<protein>
    <recommendedName>
        <fullName evidence="4">Vacuolar membrane protease</fullName>
    </recommendedName>
    <alternativeName>
        <fullName evidence="8">FXNA-related family protease 1</fullName>
    </alternativeName>
</protein>
<sequence>MSKNLQALIALLLISFSCWLSYHSLKPSSIPEEVPEYEFSVNRAFQHVEKIGESAHYLGSAAHSSVRNYIVNELQNLGLEVQTQEDFVLNDAAILSRPQNILTRIKGSGNGDALVLMSHYDSQPHSSHGASDAGSGVATILEGLRAFIAEGNTPKNDIIILFTDAEEIGLMGAELFIKEHPWAKDAKLALNFEARGSGGSSFMLLETNAGNAKLIKAFKEANVPFPTTNSLAYSVYKLLPNDTDLTVLREFGNINGFNFAFIGDHFDYHTANDLPKNLDLETLAHQGDYLMPLLHYFKDTDLNQLNSDRDLLYFNLPFGQFITYPFSWITPMLVLAFILFFIVVGFGIFKRQLNIKAIFKGFGPYFLSLIVGGLLVFGLWKFCLFIYPEYPEMLHGFTYNGYSYITAAILLGLSVAFFVYHKFYSEEHPASQFVAPLFFWILICALLAIGLKGAAYFIIPAYFGIIQLFLMLRQKQPNLILNTILSLPALFILFPFIQMFPVALGLKILFVAAILSILLFTLFLPVFGYFSKKNTLAVFLFLGFNITIFYAHFTSEFTSEKPKPNSLVYLFDADEDKANWFSYDSVIDEWTAEYFGEEPMKLATSETKFSSKYNSGFTWRSDAPKINIDAPGIVLQKIDSSNNEYQYSLKIAPNRDAKRMEIYTENLTDFSKFEVNGRTPEDVKLGEESFNMFTRRWRNRLLSYYISSKDTLRMNFSLDKSKSAEFILYESSYDLLENEELNVPKRAENMMPKPFVLNDAVIYKKKIKLNQ</sequence>
<dbReference type="PROSITE" id="PS51257">
    <property type="entry name" value="PROKAR_LIPOPROTEIN"/>
    <property type="match status" value="1"/>
</dbReference>
<feature type="transmembrane region" description="Helical" evidence="9">
    <location>
        <begin position="536"/>
        <end position="553"/>
    </location>
</feature>
<dbReference type="Gene3D" id="3.40.630.10">
    <property type="entry name" value="Zn peptidases"/>
    <property type="match status" value="1"/>
</dbReference>
<dbReference type="RefSeq" id="WP_084841088.1">
    <property type="nucleotide sequence ID" value="NZ_ARYN01000006.1"/>
</dbReference>
<feature type="transmembrane region" description="Helical" evidence="9">
    <location>
        <begin position="433"/>
        <end position="449"/>
    </location>
</feature>
<dbReference type="GO" id="GO:0006508">
    <property type="term" value="P:proteolysis"/>
    <property type="evidence" value="ECO:0007669"/>
    <property type="project" value="InterPro"/>
</dbReference>
<evidence type="ECO:0000256" key="9">
    <source>
        <dbReference type="SAM" id="Phobius"/>
    </source>
</evidence>
<evidence type="ECO:0000313" key="12">
    <source>
        <dbReference type="Proteomes" id="UP000192746"/>
    </source>
</evidence>
<comment type="function">
    <text evidence="1">May be involved in vacuolar sorting and osmoregulation.</text>
</comment>
<dbReference type="AlphaFoldDB" id="A0A1Y1T4J7"/>
<dbReference type="EMBL" id="ARYN01000006">
    <property type="protein sequence ID" value="ORL45967.1"/>
    <property type="molecule type" value="Genomic_DNA"/>
</dbReference>
<feature type="transmembrane region" description="Helical" evidence="9">
    <location>
        <begin position="328"/>
        <end position="349"/>
    </location>
</feature>
<evidence type="ECO:0000256" key="4">
    <source>
        <dbReference type="ARBA" id="ARBA00017435"/>
    </source>
</evidence>
<dbReference type="InterPro" id="IPR007484">
    <property type="entry name" value="Peptidase_M28"/>
</dbReference>
<dbReference type="Pfam" id="PF04389">
    <property type="entry name" value="Peptidase_M28"/>
    <property type="match status" value="1"/>
</dbReference>
<evidence type="ECO:0000256" key="6">
    <source>
        <dbReference type="ARBA" id="ARBA00022989"/>
    </source>
</evidence>
<reference evidence="11 12" key="1">
    <citation type="submission" date="2013-04" db="EMBL/GenBank/DDBJ databases">
        <title>Zunongwangia sp. 22II14-10F7 Genome Sequencing.</title>
        <authorList>
            <person name="Lai Q."/>
            <person name="Shao Z."/>
        </authorList>
    </citation>
    <scope>NUCLEOTIDE SEQUENCE [LARGE SCALE GENOMIC DNA]</scope>
    <source>
        <strain evidence="11 12">22II14-10F7</strain>
    </source>
</reference>
<comment type="similarity">
    <text evidence="3">Belongs to the peptidase M28 family.</text>
</comment>
<keyword evidence="9" id="KW-0812">Transmembrane</keyword>
<feature type="transmembrane region" description="Helical" evidence="9">
    <location>
        <begin position="361"/>
        <end position="382"/>
    </location>
</feature>